<dbReference type="GO" id="GO:0005829">
    <property type="term" value="C:cytosol"/>
    <property type="evidence" value="ECO:0007669"/>
    <property type="project" value="TreeGrafter"/>
</dbReference>
<dbReference type="EMBL" id="JTJJ01000018">
    <property type="protein sequence ID" value="KHJ69297.1"/>
    <property type="molecule type" value="Genomic_DNA"/>
</dbReference>
<evidence type="ECO:0000256" key="2">
    <source>
        <dbReference type="ARBA" id="ARBA00022679"/>
    </source>
</evidence>
<dbReference type="Proteomes" id="UP000030853">
    <property type="component" value="Unassembled WGS sequence"/>
</dbReference>
<dbReference type="PANTHER" id="PTHR30160:SF15">
    <property type="entry name" value="GLYCOSYLTRANSFERASE HI_0523-RELATED"/>
    <property type="match status" value="1"/>
</dbReference>
<dbReference type="GO" id="GO:0008713">
    <property type="term" value="F:ADP-heptose-lipopolysaccharide heptosyltransferase activity"/>
    <property type="evidence" value="ECO:0007669"/>
    <property type="project" value="TreeGrafter"/>
</dbReference>
<sequence length="352" mass="39998">MQFLKAFNRNKNEFLREIKKKALLCFLRVQRSRSSFELTKVRNILLLRLDDKVGDMVVTTGTAYLLAKKGFRVSVLTGPVCGQMLKNCDYLDQVIRYKNRMSLDVLHAQKFDVIIDFDDVLDYERLSLAWRMKHSHHIGFNKNIPALYNPSISYLNAEKHITERHKRVLALFNVYNEDFHYHLGRCSAEENKVRSAIRYTHGDVIVSINPFSGAPDKDFSAEQVITLIRFIQTANPTIKIVVIGQSAKVQPFSEYGAFILADSTIITAIEIVRISDVVVSTDTSIVHIANALNRPLVALYNRRKLKDTGLPGYKIWAPNFSLGKQILVDEDNISQCSISTVFSAIETAIRTG</sequence>
<keyword evidence="2" id="KW-0808">Transferase</keyword>
<evidence type="ECO:0000256" key="1">
    <source>
        <dbReference type="ARBA" id="ARBA00022676"/>
    </source>
</evidence>
<gene>
    <name evidence="3" type="ORF">QU24_04465</name>
</gene>
<comment type="caution">
    <text evidence="3">The sequence shown here is derived from an EMBL/GenBank/DDBJ whole genome shotgun (WGS) entry which is preliminary data.</text>
</comment>
<reference evidence="3 4" key="1">
    <citation type="submission" date="2014-11" db="EMBL/GenBank/DDBJ databases">
        <title>Genome sequencing of Pantoea rodasii ND03.</title>
        <authorList>
            <person name="Muhamad Yunos N.Y."/>
            <person name="Chan K.-G."/>
        </authorList>
    </citation>
    <scope>NUCLEOTIDE SEQUENCE [LARGE SCALE GENOMIC DNA]</scope>
    <source>
        <strain evidence="3 4">ND03</strain>
    </source>
</reference>
<dbReference type="RefSeq" id="WP_039328732.1">
    <property type="nucleotide sequence ID" value="NZ_JTJJ01000018.1"/>
</dbReference>
<dbReference type="AlphaFoldDB" id="A0A0B1RDJ5"/>
<dbReference type="InterPro" id="IPR051199">
    <property type="entry name" value="LPS_LOS_Heptosyltrfase"/>
</dbReference>
<protein>
    <recommendedName>
        <fullName evidence="5">Lipopolysaccharide 1,2-N-acetylglucosaminetransferase</fullName>
    </recommendedName>
</protein>
<proteinExistence type="predicted"/>
<dbReference type="Gene3D" id="3.40.50.2000">
    <property type="entry name" value="Glycogen Phosphorylase B"/>
    <property type="match status" value="2"/>
</dbReference>
<dbReference type="PANTHER" id="PTHR30160">
    <property type="entry name" value="TETRAACYLDISACCHARIDE 4'-KINASE-RELATED"/>
    <property type="match status" value="1"/>
</dbReference>
<organism evidence="3 4">
    <name type="scientific">Pantoea rodasii</name>
    <dbReference type="NCBI Taxonomy" id="1076549"/>
    <lineage>
        <taxon>Bacteria</taxon>
        <taxon>Pseudomonadati</taxon>
        <taxon>Pseudomonadota</taxon>
        <taxon>Gammaproteobacteria</taxon>
        <taxon>Enterobacterales</taxon>
        <taxon>Erwiniaceae</taxon>
        <taxon>Pantoea</taxon>
    </lineage>
</organism>
<dbReference type="Pfam" id="PF01075">
    <property type="entry name" value="Glyco_transf_9"/>
    <property type="match status" value="1"/>
</dbReference>
<dbReference type="InterPro" id="IPR002201">
    <property type="entry name" value="Glyco_trans_9"/>
</dbReference>
<evidence type="ECO:0008006" key="5">
    <source>
        <dbReference type="Google" id="ProtNLM"/>
    </source>
</evidence>
<accession>A0A0B1RDJ5</accession>
<name>A0A0B1RDJ5_9GAMM</name>
<keyword evidence="1" id="KW-0328">Glycosyltransferase</keyword>
<evidence type="ECO:0000313" key="4">
    <source>
        <dbReference type="Proteomes" id="UP000030853"/>
    </source>
</evidence>
<dbReference type="SUPFAM" id="SSF53756">
    <property type="entry name" value="UDP-Glycosyltransferase/glycogen phosphorylase"/>
    <property type="match status" value="1"/>
</dbReference>
<evidence type="ECO:0000313" key="3">
    <source>
        <dbReference type="EMBL" id="KHJ69297.1"/>
    </source>
</evidence>
<dbReference type="GO" id="GO:0009244">
    <property type="term" value="P:lipopolysaccharide core region biosynthetic process"/>
    <property type="evidence" value="ECO:0007669"/>
    <property type="project" value="TreeGrafter"/>
</dbReference>